<dbReference type="PANTHER" id="PTHR11717">
    <property type="entry name" value="LOW MOLECULAR WEIGHT PROTEIN TYROSINE PHOSPHATASE"/>
    <property type="match status" value="1"/>
</dbReference>
<dbReference type="eggNOG" id="COG0394">
    <property type="taxonomic scope" value="Bacteria"/>
</dbReference>
<dbReference type="Proteomes" id="UP000030153">
    <property type="component" value="Unassembled WGS sequence"/>
</dbReference>
<dbReference type="PANTHER" id="PTHR11717:SF31">
    <property type="entry name" value="LOW MOLECULAR WEIGHT PROTEIN-TYROSINE-PHOSPHATASE ETP-RELATED"/>
    <property type="match status" value="1"/>
</dbReference>
<dbReference type="InterPro" id="IPR017867">
    <property type="entry name" value="Tyr_phospatase_low_mol_wt"/>
</dbReference>
<evidence type="ECO:0000259" key="5">
    <source>
        <dbReference type="SMART" id="SM00226"/>
    </source>
</evidence>
<dbReference type="InterPro" id="IPR050438">
    <property type="entry name" value="LMW_PTPase"/>
</dbReference>
<organism evidence="6 7">
    <name type="scientific">Pontibacillus chungwhensis BH030062</name>
    <dbReference type="NCBI Taxonomy" id="1385513"/>
    <lineage>
        <taxon>Bacteria</taxon>
        <taxon>Bacillati</taxon>
        <taxon>Bacillota</taxon>
        <taxon>Bacilli</taxon>
        <taxon>Bacillales</taxon>
        <taxon>Bacillaceae</taxon>
        <taxon>Pontibacillus</taxon>
    </lineage>
</organism>
<name>A0A0A2UX09_9BACI</name>
<feature type="active site" evidence="4">
    <location>
        <position position="14"/>
    </location>
</feature>
<dbReference type="InterPro" id="IPR036196">
    <property type="entry name" value="Ptyr_pPase_sf"/>
</dbReference>
<dbReference type="Gene3D" id="3.40.50.2300">
    <property type="match status" value="1"/>
</dbReference>
<keyword evidence="3" id="KW-0904">Protein phosphatase</keyword>
<proteinExistence type="inferred from homology"/>
<evidence type="ECO:0000313" key="7">
    <source>
        <dbReference type="Proteomes" id="UP000030153"/>
    </source>
</evidence>
<dbReference type="PRINTS" id="PR00719">
    <property type="entry name" value="LMWPTPASE"/>
</dbReference>
<dbReference type="AlphaFoldDB" id="A0A0A2UX09"/>
<comment type="caution">
    <text evidence="6">The sequence shown here is derived from an EMBL/GenBank/DDBJ whole genome shotgun (WGS) entry which is preliminary data.</text>
</comment>
<sequence>MKHILFVCTGNTCRSPMAEALLREKHEDIEVRSAGIFAHKGSKASKGTEEVLKKKGIALNHESQPLSEDLMRWANIVLTMTAQHKQSVVMEYPRYEDNVFTLKEYVLQNDHNQWQQLKEAYSTLEDKKAVFLQKNREKYNSPQELEQALITHLNEEISLIREIEANLPNSDISDPFGGDIDTYEKTLTEIEKHVELLIEKLDNK</sequence>
<feature type="active site" description="Nucleophile" evidence="4">
    <location>
        <position position="8"/>
    </location>
</feature>
<dbReference type="GO" id="GO:0004725">
    <property type="term" value="F:protein tyrosine phosphatase activity"/>
    <property type="evidence" value="ECO:0007669"/>
    <property type="project" value="InterPro"/>
</dbReference>
<reference evidence="6 7" key="1">
    <citation type="submission" date="2013-08" db="EMBL/GenBank/DDBJ databases">
        <title>Genome of Pontibacillus chungwhensis.</title>
        <authorList>
            <person name="Wang Q."/>
            <person name="Wang G."/>
        </authorList>
    </citation>
    <scope>NUCLEOTIDE SEQUENCE [LARGE SCALE GENOMIC DNA]</scope>
    <source>
        <strain evidence="6 7">BH030062</strain>
    </source>
</reference>
<dbReference type="RefSeq" id="WP_036780012.1">
    <property type="nucleotide sequence ID" value="NZ_AVBG01000002.1"/>
</dbReference>
<evidence type="ECO:0000256" key="4">
    <source>
        <dbReference type="PIRSR" id="PIRSR617867-1"/>
    </source>
</evidence>
<feature type="domain" description="Phosphotyrosine protein phosphatase I" evidence="5">
    <location>
        <begin position="2"/>
        <end position="200"/>
    </location>
</feature>
<dbReference type="Pfam" id="PF01451">
    <property type="entry name" value="LMWPc"/>
    <property type="match status" value="1"/>
</dbReference>
<keyword evidence="7" id="KW-1185">Reference proteome</keyword>
<dbReference type="SUPFAM" id="SSF52788">
    <property type="entry name" value="Phosphotyrosine protein phosphatases I"/>
    <property type="match status" value="1"/>
</dbReference>
<evidence type="ECO:0000256" key="1">
    <source>
        <dbReference type="ARBA" id="ARBA00011063"/>
    </source>
</evidence>
<evidence type="ECO:0000256" key="2">
    <source>
        <dbReference type="ARBA" id="ARBA00022801"/>
    </source>
</evidence>
<accession>A0A0A2UX09</accession>
<gene>
    <name evidence="6" type="ORF">N780_13745</name>
</gene>
<keyword evidence="2" id="KW-0378">Hydrolase</keyword>
<evidence type="ECO:0000313" key="6">
    <source>
        <dbReference type="EMBL" id="KGP92454.1"/>
    </source>
</evidence>
<dbReference type="SMART" id="SM00226">
    <property type="entry name" value="LMWPc"/>
    <property type="match status" value="1"/>
</dbReference>
<comment type="similarity">
    <text evidence="1">Belongs to the low molecular weight phosphotyrosine protein phosphatase family.</text>
</comment>
<dbReference type="InterPro" id="IPR023485">
    <property type="entry name" value="Ptyr_pPase"/>
</dbReference>
<protein>
    <submittedName>
        <fullName evidence="6">Protein tyrosine phosphatase</fullName>
    </submittedName>
</protein>
<dbReference type="OrthoDB" id="9784339at2"/>
<evidence type="ECO:0000256" key="3">
    <source>
        <dbReference type="ARBA" id="ARBA00022912"/>
    </source>
</evidence>
<dbReference type="CDD" id="cd16344">
    <property type="entry name" value="LMWPAP"/>
    <property type="match status" value="1"/>
</dbReference>
<dbReference type="EMBL" id="AVBG01000002">
    <property type="protein sequence ID" value="KGP92454.1"/>
    <property type="molecule type" value="Genomic_DNA"/>
</dbReference>
<dbReference type="STRING" id="1385513.N780_13745"/>